<feature type="transmembrane region" description="Helical" evidence="1">
    <location>
        <begin position="21"/>
        <end position="39"/>
    </location>
</feature>
<feature type="transmembrane region" description="Helical" evidence="1">
    <location>
        <begin position="167"/>
        <end position="190"/>
    </location>
</feature>
<dbReference type="OrthoDB" id="4397445at2"/>
<proteinExistence type="predicted"/>
<accession>A0A5Q6RXX5</accession>
<feature type="transmembrane region" description="Helical" evidence="1">
    <location>
        <begin position="45"/>
        <end position="68"/>
    </location>
</feature>
<sequence>MRSAAERLGRALEAWTLRRSPAGLLSAAAFFWFSLQPSLLPREWLLQGVLSGVLTAIGYGLGVLLGAAGRALVGRVRPGAVVALRSRRVRLWLPALAALAVVLTYGESVERQTWTYERLGIDQPAGPLLGVPLVALVVLAVIVGVARALRWVRDVLARRGRRLLGPVVASVLATVVTTVALVAALNAWAYQRTLDGLNSSLSLSDTVLTPFDPEPPETSYATAGPGSEVAWDGLGDQGRTFLGRRPAAEQITELTGEPALEPIRLYVGRGTADSVEDRVAVLLDEMDRTDAWERRVVVINVPTGTGWMNEQLFVPLEYFFDGDSAVVGIQYSHLPSPVAYLMEQDAAIVTARAMLDAVGERLDALPEAERPLLVITGESLGAYGGQGAFADFYAMTTRVDRALWVGTPAFTQLRRTAEQDRVRGSRQVAPVIGDGGTIRFANRVSDLAGSSPRVTYLQNADDPIVWWEPSLAWDEPDWIRERRDPSVSPYLRWWPTGTFFALALDMAVGNDFDEGNGHLYGTQPLDAWRTMLPQDGWDDARVEALRERLRGVR</sequence>
<evidence type="ECO:0000259" key="2">
    <source>
        <dbReference type="Pfam" id="PF10081"/>
    </source>
</evidence>
<dbReference type="InterPro" id="IPR027787">
    <property type="entry name" value="Alpha/beta-hydrolase_catalytic"/>
</dbReference>
<protein>
    <recommendedName>
        <fullName evidence="6">Alpha/beta-hydrolase family protein</fullName>
    </recommendedName>
</protein>
<keyword evidence="1" id="KW-0812">Transmembrane</keyword>
<dbReference type="Pfam" id="PF10081">
    <property type="entry name" value="Abhydrolase_9"/>
    <property type="match status" value="1"/>
</dbReference>
<feature type="transmembrane region" description="Helical" evidence="1">
    <location>
        <begin position="89"/>
        <end position="106"/>
    </location>
</feature>
<dbReference type="RefSeq" id="WP_149769867.1">
    <property type="nucleotide sequence ID" value="NZ_VDFQ02000003.1"/>
</dbReference>
<gene>
    <name evidence="4" type="ORF">FE697_012300</name>
</gene>
<dbReference type="EMBL" id="VDFQ02000003">
    <property type="protein sequence ID" value="KAA1422917.1"/>
    <property type="molecule type" value="Genomic_DNA"/>
</dbReference>
<evidence type="ECO:0000313" key="5">
    <source>
        <dbReference type="Proteomes" id="UP000307768"/>
    </source>
</evidence>
<organism evidence="4 5">
    <name type="scientific">Mumia zhuanghuii</name>
    <dbReference type="NCBI Taxonomy" id="2585211"/>
    <lineage>
        <taxon>Bacteria</taxon>
        <taxon>Bacillati</taxon>
        <taxon>Actinomycetota</taxon>
        <taxon>Actinomycetes</taxon>
        <taxon>Propionibacteriales</taxon>
        <taxon>Nocardioidaceae</taxon>
        <taxon>Mumia</taxon>
    </lineage>
</organism>
<feature type="transmembrane region" description="Helical" evidence="1">
    <location>
        <begin position="126"/>
        <end position="146"/>
    </location>
</feature>
<feature type="domain" description="Alpha/beta-hydrolase catalytic" evidence="2">
    <location>
        <begin position="263"/>
        <end position="544"/>
    </location>
</feature>
<evidence type="ECO:0008006" key="6">
    <source>
        <dbReference type="Google" id="ProtNLM"/>
    </source>
</evidence>
<keyword evidence="1" id="KW-0472">Membrane</keyword>
<evidence type="ECO:0000256" key="1">
    <source>
        <dbReference type="SAM" id="Phobius"/>
    </source>
</evidence>
<evidence type="ECO:0000313" key="4">
    <source>
        <dbReference type="EMBL" id="KAA1422917.1"/>
    </source>
</evidence>
<dbReference type="InterPro" id="IPR027788">
    <property type="entry name" value="Alpha/beta-hydrolase_N_dom"/>
</dbReference>
<comment type="caution">
    <text evidence="4">The sequence shown here is derived from an EMBL/GenBank/DDBJ whole genome shotgun (WGS) entry which is preliminary data.</text>
</comment>
<dbReference type="Pfam" id="PF15420">
    <property type="entry name" value="Abhydrolase_9_N"/>
    <property type="match status" value="1"/>
</dbReference>
<dbReference type="Proteomes" id="UP000307768">
    <property type="component" value="Unassembled WGS sequence"/>
</dbReference>
<reference evidence="4 5" key="1">
    <citation type="submission" date="2019-09" db="EMBL/GenBank/DDBJ databases">
        <title>Mumia zhuanghuii sp. nov. isolated from the intestinal contents of plateau pika (Ochotona curzoniae) in the Qinghai-Tibet plateau of China.</title>
        <authorList>
            <person name="Tian Z."/>
        </authorList>
    </citation>
    <scope>NUCLEOTIDE SEQUENCE [LARGE SCALE GENOMIC DNA]</scope>
    <source>
        <strain evidence="5">350</strain>
    </source>
</reference>
<feature type="domain" description="Alpha/beta-hydrolase N-terminal" evidence="3">
    <location>
        <begin position="35"/>
        <end position="244"/>
    </location>
</feature>
<evidence type="ECO:0000259" key="3">
    <source>
        <dbReference type="Pfam" id="PF15420"/>
    </source>
</evidence>
<name>A0A5Q6RXX5_9ACTN</name>
<dbReference type="AlphaFoldDB" id="A0A5Q6RXX5"/>
<keyword evidence="1" id="KW-1133">Transmembrane helix</keyword>